<keyword evidence="4" id="KW-1185">Reference proteome</keyword>
<keyword evidence="1" id="KW-0175">Coiled coil</keyword>
<feature type="coiled-coil region" evidence="1">
    <location>
        <begin position="514"/>
        <end position="596"/>
    </location>
</feature>
<name>A0A078AEI7_STYLE</name>
<gene>
    <name evidence="3" type="primary">Contig12426.g13264</name>
    <name evidence="3" type="ORF">STYLEM_8315</name>
</gene>
<reference evidence="3 4" key="1">
    <citation type="submission" date="2014-06" db="EMBL/GenBank/DDBJ databases">
        <authorList>
            <person name="Swart Estienne"/>
        </authorList>
    </citation>
    <scope>NUCLEOTIDE SEQUENCE [LARGE SCALE GENOMIC DNA]</scope>
    <source>
        <strain evidence="3 4">130c</strain>
    </source>
</reference>
<evidence type="ECO:0000313" key="3">
    <source>
        <dbReference type="EMBL" id="CDW79328.1"/>
    </source>
</evidence>
<evidence type="ECO:0000313" key="4">
    <source>
        <dbReference type="Proteomes" id="UP000039865"/>
    </source>
</evidence>
<evidence type="ECO:0000256" key="2">
    <source>
        <dbReference type="SAM" id="MobiDB-lite"/>
    </source>
</evidence>
<evidence type="ECO:0000256" key="1">
    <source>
        <dbReference type="SAM" id="Coils"/>
    </source>
</evidence>
<feature type="coiled-coil region" evidence="1">
    <location>
        <begin position="662"/>
        <end position="696"/>
    </location>
</feature>
<dbReference type="InParanoid" id="A0A078AEI7"/>
<sequence>MNFLKIYNDSTLHTTQDKIMSKTMNSFVGSQSDFSQSEKVQRNKVIENLNRQIQEGFNNLQTKKNSLIIDDHEVFDRNELSSYMNEKTISYHKKKMIVDKEMLRIKKLSRNNQLPKNLTTTSFYQTSKPNFNQHITSMTICHNISDLKLQRNVASQKEVRPNSDLKNYETKRISQIRKIQTQNGATQSRENESSDKISINPLIDQKIANKKGVIPKIFMQFKKQMDNEKNKKKVEIQDDYIRLKIKMLQKAKKLNFLHQTGNKELNLHIPCKVKPRKAEYKIIKQPFSNIKYAVLLAPSPLMSTNKQLKREILSYSMSADIKPSPQVLHSFKVPRTEVTDIQNNATLIKTNHKKYNDKVPIPFSNHQLPPKPYIKQQRSLQMQSSEVKDQSIIQSNDSSRSKSQRSNQSQNNTGRSLPSQSSFRIKQMKMVQKIYLNKSIKEFRKQLENIIGDQKRKMQDLEEQNSYFRQLANVSNKASKILYSGHFYEIKRRISRSFTRKEVSNLQNYKSLIIQQEEQQKVKAKENIRDQLCQLREQRYGLQELLFYLKKLKKQMKREKTIKQKFSKEKTTYNEIEESIELANILKTKIKEIQKRLYHESQKLLDLGIEICKDETANPLKFTASFSNKESQVFVKQIYDDENLFVKRMKSQQSRFAKSPTLEKKVKKAMMKRAELERLKKEQEEQEKEKQSLVGKNVIFKAFNKRILELQRKVGPVFMKPSSLDTNILIENFKLDQNYFEPVNTHMMTLQKQLGHITQLGFNHRTRNAINVVKFNTEPRAN</sequence>
<feature type="compositionally biased region" description="Polar residues" evidence="2">
    <location>
        <begin position="376"/>
        <end position="385"/>
    </location>
</feature>
<dbReference type="Proteomes" id="UP000039865">
    <property type="component" value="Unassembled WGS sequence"/>
</dbReference>
<protein>
    <submittedName>
        <fullName evidence="3">Uncharacterized protein</fullName>
    </submittedName>
</protein>
<accession>A0A078AEI7</accession>
<proteinExistence type="predicted"/>
<feature type="region of interest" description="Disordered" evidence="2">
    <location>
        <begin position="349"/>
        <end position="423"/>
    </location>
</feature>
<organism evidence="3 4">
    <name type="scientific">Stylonychia lemnae</name>
    <name type="common">Ciliate</name>
    <dbReference type="NCBI Taxonomy" id="5949"/>
    <lineage>
        <taxon>Eukaryota</taxon>
        <taxon>Sar</taxon>
        <taxon>Alveolata</taxon>
        <taxon>Ciliophora</taxon>
        <taxon>Intramacronucleata</taxon>
        <taxon>Spirotrichea</taxon>
        <taxon>Stichotrichia</taxon>
        <taxon>Sporadotrichida</taxon>
        <taxon>Oxytrichidae</taxon>
        <taxon>Stylonychinae</taxon>
        <taxon>Stylonychia</taxon>
    </lineage>
</organism>
<dbReference type="EMBL" id="CCKQ01007899">
    <property type="protein sequence ID" value="CDW79328.1"/>
    <property type="molecule type" value="Genomic_DNA"/>
</dbReference>
<feature type="compositionally biased region" description="Polar residues" evidence="2">
    <location>
        <begin position="413"/>
        <end position="423"/>
    </location>
</feature>
<dbReference type="AlphaFoldDB" id="A0A078AEI7"/>